<organism evidence="1 2">
    <name type="scientific">Treponema berlinense</name>
    <dbReference type="NCBI Taxonomy" id="225004"/>
    <lineage>
        <taxon>Bacteria</taxon>
        <taxon>Pseudomonadati</taxon>
        <taxon>Spirochaetota</taxon>
        <taxon>Spirochaetia</taxon>
        <taxon>Spirochaetales</taxon>
        <taxon>Treponemataceae</taxon>
        <taxon>Treponema</taxon>
    </lineage>
</organism>
<name>A0A1T4MJM0_9SPIR</name>
<dbReference type="OrthoDB" id="363969at2"/>
<proteinExistence type="predicted"/>
<keyword evidence="2" id="KW-1185">Reference proteome</keyword>
<dbReference type="RefSeq" id="WP_078930635.1">
    <property type="nucleotide sequence ID" value="NZ_FUXC01000004.1"/>
</dbReference>
<dbReference type="GeneID" id="303367137"/>
<protein>
    <submittedName>
        <fullName evidence="1">Uncharacterized protein</fullName>
    </submittedName>
</protein>
<dbReference type="Proteomes" id="UP000190395">
    <property type="component" value="Unassembled WGS sequence"/>
</dbReference>
<accession>A0A1T4MJM0</accession>
<evidence type="ECO:0000313" key="2">
    <source>
        <dbReference type="Proteomes" id="UP000190395"/>
    </source>
</evidence>
<reference evidence="1 2" key="1">
    <citation type="submission" date="2017-02" db="EMBL/GenBank/DDBJ databases">
        <authorList>
            <person name="Peterson S.W."/>
        </authorList>
    </citation>
    <scope>NUCLEOTIDE SEQUENCE [LARGE SCALE GENOMIC DNA]</scope>
    <source>
        <strain evidence="1 2">ATCC BAA-909</strain>
    </source>
</reference>
<dbReference type="EMBL" id="FUXC01000004">
    <property type="protein sequence ID" value="SJZ67036.1"/>
    <property type="molecule type" value="Genomic_DNA"/>
</dbReference>
<gene>
    <name evidence="1" type="ORF">SAMN02745152_00879</name>
</gene>
<evidence type="ECO:0000313" key="1">
    <source>
        <dbReference type="EMBL" id="SJZ67036.1"/>
    </source>
</evidence>
<sequence length="107" mass="12129">MDNLKDVSMVIATSEPKEYLVTYIAACRSGMKLSVDPQIAEEFKEKIMPTLENDIRDPDKRDKTMPTLSNILFEADKRGAEICRTLAAENGQTVTPKKKQPKMEMCF</sequence>
<dbReference type="AlphaFoldDB" id="A0A1T4MJM0"/>